<evidence type="ECO:0000313" key="2">
    <source>
        <dbReference type="EMBL" id="RPA73851.1"/>
    </source>
</evidence>
<evidence type="ECO:0000256" key="1">
    <source>
        <dbReference type="SAM" id="Phobius"/>
    </source>
</evidence>
<keyword evidence="3" id="KW-1185">Reference proteome</keyword>
<gene>
    <name evidence="2" type="ORF">BJ508DRAFT_380890</name>
</gene>
<proteinExistence type="predicted"/>
<dbReference type="Proteomes" id="UP000275078">
    <property type="component" value="Unassembled WGS sequence"/>
</dbReference>
<organism evidence="2 3">
    <name type="scientific">Ascobolus immersus RN42</name>
    <dbReference type="NCBI Taxonomy" id="1160509"/>
    <lineage>
        <taxon>Eukaryota</taxon>
        <taxon>Fungi</taxon>
        <taxon>Dikarya</taxon>
        <taxon>Ascomycota</taxon>
        <taxon>Pezizomycotina</taxon>
        <taxon>Pezizomycetes</taxon>
        <taxon>Pezizales</taxon>
        <taxon>Ascobolaceae</taxon>
        <taxon>Ascobolus</taxon>
    </lineage>
</organism>
<keyword evidence="1" id="KW-0472">Membrane</keyword>
<accession>A0A3N4HP77</accession>
<keyword evidence="1" id="KW-0812">Transmembrane</keyword>
<reference evidence="2 3" key="1">
    <citation type="journal article" date="2018" name="Nat. Ecol. Evol.">
        <title>Pezizomycetes genomes reveal the molecular basis of ectomycorrhizal truffle lifestyle.</title>
        <authorList>
            <person name="Murat C."/>
            <person name="Payen T."/>
            <person name="Noel B."/>
            <person name="Kuo A."/>
            <person name="Morin E."/>
            <person name="Chen J."/>
            <person name="Kohler A."/>
            <person name="Krizsan K."/>
            <person name="Balestrini R."/>
            <person name="Da Silva C."/>
            <person name="Montanini B."/>
            <person name="Hainaut M."/>
            <person name="Levati E."/>
            <person name="Barry K.W."/>
            <person name="Belfiori B."/>
            <person name="Cichocki N."/>
            <person name="Clum A."/>
            <person name="Dockter R.B."/>
            <person name="Fauchery L."/>
            <person name="Guy J."/>
            <person name="Iotti M."/>
            <person name="Le Tacon F."/>
            <person name="Lindquist E.A."/>
            <person name="Lipzen A."/>
            <person name="Malagnac F."/>
            <person name="Mello A."/>
            <person name="Molinier V."/>
            <person name="Miyauchi S."/>
            <person name="Poulain J."/>
            <person name="Riccioni C."/>
            <person name="Rubini A."/>
            <person name="Sitrit Y."/>
            <person name="Splivallo R."/>
            <person name="Traeger S."/>
            <person name="Wang M."/>
            <person name="Zifcakova L."/>
            <person name="Wipf D."/>
            <person name="Zambonelli A."/>
            <person name="Paolocci F."/>
            <person name="Nowrousian M."/>
            <person name="Ottonello S."/>
            <person name="Baldrian P."/>
            <person name="Spatafora J.W."/>
            <person name="Henrissat B."/>
            <person name="Nagy L.G."/>
            <person name="Aury J.M."/>
            <person name="Wincker P."/>
            <person name="Grigoriev I.V."/>
            <person name="Bonfante P."/>
            <person name="Martin F.M."/>
        </authorList>
    </citation>
    <scope>NUCLEOTIDE SEQUENCE [LARGE SCALE GENOMIC DNA]</scope>
    <source>
        <strain evidence="2 3">RN42</strain>
    </source>
</reference>
<dbReference type="AlphaFoldDB" id="A0A3N4HP77"/>
<name>A0A3N4HP77_ASCIM</name>
<keyword evidence="1" id="KW-1133">Transmembrane helix</keyword>
<dbReference type="EMBL" id="ML119809">
    <property type="protein sequence ID" value="RPA73851.1"/>
    <property type="molecule type" value="Genomic_DNA"/>
</dbReference>
<sequence length="272" mass="31254">MSFQQNMPTGLPHSDYRYTEAQTQERAIQETRERLYIDLGLHNFWSCYYNIMGTFTPLIVPSYGPDAPESPPELSLFFLRPHEVAKPVNIYEIMDAVYCLIATLKDSAALPMACRKIKALVKIENPNERRPEAEEWAKQLEKWLQFISDQLQEIATMLGKPWGYLETGQPDSDIEERRTAAHGLIKRLAGLISARVKDEYLRNDHLIDFPQDIKNEYRGLCDYVLILLSFSLVMLGGSFYGTGLMPSRLPPDDLAVLPIWFISLPCYILYDP</sequence>
<protein>
    <submittedName>
        <fullName evidence="2">Uncharacterized protein</fullName>
    </submittedName>
</protein>
<evidence type="ECO:0000313" key="3">
    <source>
        <dbReference type="Proteomes" id="UP000275078"/>
    </source>
</evidence>
<feature type="transmembrane region" description="Helical" evidence="1">
    <location>
        <begin position="223"/>
        <end position="242"/>
    </location>
</feature>